<keyword evidence="2" id="KW-1015">Disulfide bond</keyword>
<comment type="similarity">
    <text evidence="1 3">Belongs to the CMC family.</text>
</comment>
<comment type="caution">
    <text evidence="4">The sequence shown here is derived from an EMBL/GenBank/DDBJ whole genome shotgun (WGS) entry which is preliminary data.</text>
</comment>
<organism evidence="4 5">
    <name type="scientific">Cuscuta australis</name>
    <dbReference type="NCBI Taxonomy" id="267555"/>
    <lineage>
        <taxon>Eukaryota</taxon>
        <taxon>Viridiplantae</taxon>
        <taxon>Streptophyta</taxon>
        <taxon>Embryophyta</taxon>
        <taxon>Tracheophyta</taxon>
        <taxon>Spermatophyta</taxon>
        <taxon>Magnoliopsida</taxon>
        <taxon>eudicotyledons</taxon>
        <taxon>Gunneridae</taxon>
        <taxon>Pentapetalae</taxon>
        <taxon>asterids</taxon>
        <taxon>lamiids</taxon>
        <taxon>Solanales</taxon>
        <taxon>Convolvulaceae</taxon>
        <taxon>Cuscuteae</taxon>
        <taxon>Cuscuta</taxon>
        <taxon>Cuscuta subgen. Grammica</taxon>
        <taxon>Cuscuta sect. Cleistogrammica</taxon>
    </lineage>
</organism>
<dbReference type="PANTHER" id="PTHR22977:SF5">
    <property type="entry name" value="COX ASSEMBLY MITOCHONDRIAL PROTEIN HOMOLOG"/>
    <property type="match status" value="1"/>
</dbReference>
<dbReference type="GO" id="GO:0005739">
    <property type="term" value="C:mitochondrion"/>
    <property type="evidence" value="ECO:0007669"/>
    <property type="project" value="UniProtKB-SubCell"/>
</dbReference>
<dbReference type="Proteomes" id="UP000249390">
    <property type="component" value="Unassembled WGS sequence"/>
</dbReference>
<sequence>MGYVQEARENHVKKKVEEALRSKMKQRALKECDKCAAKYAECATGKTISVVWKCRKQAKELNNCLHQFTNDTVLEEMKKEYTLQQEGPMRVFDWINVTWSDGLGSLQSWAYSRTSPWYYTPMGDRHKGYTPENEEQMLQDEETSPQEHNKDLARGKAWVHVAHALRFTIDTSV</sequence>
<evidence type="ECO:0000256" key="2">
    <source>
        <dbReference type="ARBA" id="ARBA00023157"/>
    </source>
</evidence>
<protein>
    <recommendedName>
        <fullName evidence="3">COX assembly mitochondrial protein</fullName>
    </recommendedName>
</protein>
<evidence type="ECO:0000313" key="5">
    <source>
        <dbReference type="Proteomes" id="UP000249390"/>
    </source>
</evidence>
<dbReference type="InterPro" id="IPR013892">
    <property type="entry name" value="Cyt_c_biogenesis_Cmc1-like"/>
</dbReference>
<keyword evidence="5" id="KW-1185">Reference proteome</keyword>
<dbReference type="PANTHER" id="PTHR22977">
    <property type="entry name" value="COX ASSEMBLY MITOCHONDRIAL PROTEIN"/>
    <property type="match status" value="1"/>
</dbReference>
<keyword evidence="3" id="KW-0496">Mitochondrion</keyword>
<name>A0A328E2Y9_9ASTE</name>
<dbReference type="EMBL" id="NQVE01000055">
    <property type="protein sequence ID" value="RAL50803.1"/>
    <property type="molecule type" value="Genomic_DNA"/>
</dbReference>
<evidence type="ECO:0000313" key="4">
    <source>
        <dbReference type="EMBL" id="RAL50803.1"/>
    </source>
</evidence>
<comment type="subcellular location">
    <subcellularLocation>
        <location evidence="3">Mitochondrion</location>
    </subcellularLocation>
</comment>
<evidence type="ECO:0000256" key="3">
    <source>
        <dbReference type="RuleBase" id="RU364104"/>
    </source>
</evidence>
<reference evidence="4 5" key="1">
    <citation type="submission" date="2018-06" db="EMBL/GenBank/DDBJ databases">
        <title>The Genome of Cuscuta australis (Dodder) Provides Insight into the Evolution of Plant Parasitism.</title>
        <authorList>
            <person name="Liu H."/>
        </authorList>
    </citation>
    <scope>NUCLEOTIDE SEQUENCE [LARGE SCALE GENOMIC DNA]</scope>
    <source>
        <strain evidence="5">cv. Yunnan</strain>
        <tissue evidence="4">Vines</tissue>
    </source>
</reference>
<dbReference type="Pfam" id="PF08583">
    <property type="entry name" value="Cmc1"/>
    <property type="match status" value="1"/>
</dbReference>
<dbReference type="AlphaFoldDB" id="A0A328E2Y9"/>
<accession>A0A328E2Y9</accession>
<proteinExistence type="inferred from homology"/>
<gene>
    <name evidence="4" type="ORF">DM860_015950</name>
</gene>
<evidence type="ECO:0000256" key="1">
    <source>
        <dbReference type="ARBA" id="ARBA00007347"/>
    </source>
</evidence>